<gene>
    <name evidence="1" type="ORF">PPOP_2654</name>
</gene>
<protein>
    <submittedName>
        <fullName evidence="1">ATPase</fullName>
    </submittedName>
</protein>
<proteinExistence type="predicted"/>
<sequence length="56" mass="6456">MPAEQPKIIEHVVIYMLVLYFAMQEVLIDIDFAPEFGIIPRLLNAEGIDRCLYPCC</sequence>
<comment type="caution">
    <text evidence="1">The sequence shown here is derived from an EMBL/GenBank/DDBJ whole genome shotgun (WGS) entry which is preliminary data.</text>
</comment>
<accession>M9LBM8</accession>
<dbReference type="Proteomes" id="UP000029453">
    <property type="component" value="Unassembled WGS sequence"/>
</dbReference>
<dbReference type="AlphaFoldDB" id="M9LBM8"/>
<evidence type="ECO:0000313" key="2">
    <source>
        <dbReference type="Proteomes" id="UP000029453"/>
    </source>
</evidence>
<organism evidence="1 2">
    <name type="scientific">Paenibacillus popilliae ATCC 14706</name>
    <dbReference type="NCBI Taxonomy" id="1212764"/>
    <lineage>
        <taxon>Bacteria</taxon>
        <taxon>Bacillati</taxon>
        <taxon>Bacillota</taxon>
        <taxon>Bacilli</taxon>
        <taxon>Bacillales</taxon>
        <taxon>Paenibacillaceae</taxon>
        <taxon>Paenibacillus</taxon>
    </lineage>
</organism>
<keyword evidence="2" id="KW-1185">Reference proteome</keyword>
<evidence type="ECO:0000313" key="1">
    <source>
        <dbReference type="EMBL" id="GAC43287.1"/>
    </source>
</evidence>
<reference evidence="1 2" key="1">
    <citation type="submission" date="2012-10" db="EMBL/GenBank/DDBJ databases">
        <title>Draft Genome Sequence of Paenibacillus popilliae ATCC 14706T.</title>
        <authorList>
            <person name="Iiyama K."/>
            <person name="Mori K."/>
            <person name="Mon H."/>
            <person name="Chieda Y."/>
            <person name="Lee J.M."/>
            <person name="Kusakabe T."/>
            <person name="Tashiro K."/>
            <person name="Asano S."/>
            <person name="Yasunaga-Aoki C."/>
            <person name="Shimizu S."/>
        </authorList>
    </citation>
    <scope>NUCLEOTIDE SEQUENCE [LARGE SCALE GENOMIC DNA]</scope>
    <source>
        <strain evidence="1 2">ATCC 14706</strain>
    </source>
</reference>
<name>M9LBM8_PAEPP</name>
<dbReference type="EMBL" id="BALG01000186">
    <property type="protein sequence ID" value="GAC43287.1"/>
    <property type="molecule type" value="Genomic_DNA"/>
</dbReference>